<sequence length="338" mass="36931">MFAIARHYLCTLFCLAILAFLSPSIAEAQIIYQDDFEDGASGWSNNSTETHPNFSRYLGRFDNSPNQTSRTFTVPDGSQSLVIAFDFYRFDSWDNTSRWGFDRFQIDIDGNQIFSLPLTPNPPSLTGSNGNVSWVFQPVGPYSNQAYGRWQDQRFRVTITIANPPTTVAFTLRTAINQGGNDESGGFDNMLVEAIPFPADVNVTKTSALDPTASYRLPGEAVIYTIEVTSEGGPLDSDTLRITDFLPPEITMFTGNFDGAGNPVSFTDLSSPPSGITCCTSANLSYSDDSTPPLTFNYAPNGGEDPNVTGLEIAPSGQLRQGTTSPVRLRFQLRGVIK</sequence>
<dbReference type="Proteomes" id="UP001302429">
    <property type="component" value="Chromosome"/>
</dbReference>
<keyword evidence="1" id="KW-0732">Signal</keyword>
<gene>
    <name evidence="2" type="ORF">RB602_03375</name>
</gene>
<organism evidence="2 3">
    <name type="scientific">Alterisphingorhabdus coralli</name>
    <dbReference type="NCBI Taxonomy" id="3071408"/>
    <lineage>
        <taxon>Bacteria</taxon>
        <taxon>Pseudomonadati</taxon>
        <taxon>Pseudomonadota</taxon>
        <taxon>Alphaproteobacteria</taxon>
        <taxon>Sphingomonadales</taxon>
        <taxon>Sphingomonadaceae</taxon>
        <taxon>Alterisphingorhabdus (ex Yan et al. 2024)</taxon>
    </lineage>
</organism>
<evidence type="ECO:0000256" key="1">
    <source>
        <dbReference type="SAM" id="SignalP"/>
    </source>
</evidence>
<evidence type="ECO:0000313" key="3">
    <source>
        <dbReference type="Proteomes" id="UP001302429"/>
    </source>
</evidence>
<feature type="signal peptide" evidence="1">
    <location>
        <begin position="1"/>
        <end position="28"/>
    </location>
</feature>
<accession>A0AA97I1Y6</accession>
<dbReference type="AlphaFoldDB" id="A0AA97I1Y6"/>
<keyword evidence="3" id="KW-1185">Reference proteome</keyword>
<feature type="chain" id="PRO_5041697674" description="DUF11 domain-containing protein" evidence="1">
    <location>
        <begin position="29"/>
        <end position="338"/>
    </location>
</feature>
<protein>
    <recommendedName>
        <fullName evidence="4">DUF11 domain-containing protein</fullName>
    </recommendedName>
</protein>
<dbReference type="KEGG" id="acoa:RB602_03375"/>
<proteinExistence type="predicted"/>
<evidence type="ECO:0008006" key="4">
    <source>
        <dbReference type="Google" id="ProtNLM"/>
    </source>
</evidence>
<evidence type="ECO:0000313" key="2">
    <source>
        <dbReference type="EMBL" id="WOE75768.1"/>
    </source>
</evidence>
<dbReference type="EMBL" id="CP136594">
    <property type="protein sequence ID" value="WOE75768.1"/>
    <property type="molecule type" value="Genomic_DNA"/>
</dbReference>
<dbReference type="RefSeq" id="WP_317082949.1">
    <property type="nucleotide sequence ID" value="NZ_CP136594.1"/>
</dbReference>
<name>A0AA97I1Y6_9SPHN</name>
<reference evidence="2 3" key="1">
    <citation type="submission" date="2023-10" db="EMBL/GenBank/DDBJ databases">
        <title>Complete genome sequence of a Sphingomonadaceae bacterium.</title>
        <authorList>
            <person name="Yan C."/>
        </authorList>
    </citation>
    <scope>NUCLEOTIDE SEQUENCE [LARGE SCALE GENOMIC DNA]</scope>
    <source>
        <strain evidence="2 3">SCSIO 66989</strain>
    </source>
</reference>